<dbReference type="Proteomes" id="UP000179807">
    <property type="component" value="Unassembled WGS sequence"/>
</dbReference>
<feature type="transmembrane region" description="Helical" evidence="1">
    <location>
        <begin position="367"/>
        <end position="390"/>
    </location>
</feature>
<dbReference type="RefSeq" id="XP_068351889.1">
    <property type="nucleotide sequence ID" value="XM_068494485.1"/>
</dbReference>
<feature type="signal peptide" evidence="2">
    <location>
        <begin position="1"/>
        <end position="15"/>
    </location>
</feature>
<dbReference type="AlphaFoldDB" id="A0A1J4JHV6"/>
<dbReference type="SUPFAM" id="SSF51126">
    <property type="entry name" value="Pectin lyase-like"/>
    <property type="match status" value="1"/>
</dbReference>
<dbReference type="InterPro" id="IPR011050">
    <property type="entry name" value="Pectin_lyase_fold/virulence"/>
</dbReference>
<keyword evidence="1" id="KW-0812">Transmembrane</keyword>
<evidence type="ECO:0000256" key="2">
    <source>
        <dbReference type="SAM" id="SignalP"/>
    </source>
</evidence>
<proteinExistence type="predicted"/>
<dbReference type="GeneID" id="94829189"/>
<dbReference type="EMBL" id="MLAK01001038">
    <property type="protein sequence ID" value="OHS98752.1"/>
    <property type="molecule type" value="Genomic_DNA"/>
</dbReference>
<dbReference type="VEuPathDB" id="TrichDB:TRFO_08766"/>
<keyword evidence="1" id="KW-1133">Transmembrane helix</keyword>
<evidence type="ECO:0000313" key="3">
    <source>
        <dbReference type="EMBL" id="OHS98752.1"/>
    </source>
</evidence>
<protein>
    <recommendedName>
        <fullName evidence="5">Right handed beta helix domain-containing protein</fullName>
    </recommendedName>
</protein>
<organism evidence="3 4">
    <name type="scientific">Tritrichomonas foetus</name>
    <dbReference type="NCBI Taxonomy" id="1144522"/>
    <lineage>
        <taxon>Eukaryota</taxon>
        <taxon>Metamonada</taxon>
        <taxon>Parabasalia</taxon>
        <taxon>Tritrichomonadida</taxon>
        <taxon>Tritrichomonadidae</taxon>
        <taxon>Tritrichomonas</taxon>
    </lineage>
</organism>
<keyword evidence="2" id="KW-0732">Signal</keyword>
<feature type="chain" id="PRO_5013131336" description="Right handed beta helix domain-containing protein" evidence="2">
    <location>
        <begin position="16"/>
        <end position="393"/>
    </location>
</feature>
<accession>A0A1J4JHV6</accession>
<evidence type="ECO:0000256" key="1">
    <source>
        <dbReference type="SAM" id="Phobius"/>
    </source>
</evidence>
<evidence type="ECO:0000313" key="4">
    <source>
        <dbReference type="Proteomes" id="UP000179807"/>
    </source>
</evidence>
<gene>
    <name evidence="3" type="ORF">TRFO_08766</name>
</gene>
<comment type="caution">
    <text evidence="3">The sequence shown here is derived from an EMBL/GenBank/DDBJ whole genome shotgun (WGS) entry which is preliminary data.</text>
</comment>
<sequence length="393" mass="43828">MIFFLFLGAVSSCQAQSLIILNSILKVHNITYTSRSSISSPYLFSPLFLGIPTSQTNFIHLKDMHFTKVSQSVFYGNFKSVLIKDSSFRQMAKPIHIESTEYFKDRILDRVTYSSTTISLINTLFEALQSNSKGGAFYSINCQVDFSHCLFSENRAPNGASIALENCHAKILFTNFSHNFAEIDAAVLYSEKSEVVFHKCTIRDCKSEKSSGSIFSQESKLTLNQCIFFQNYAEDTAGVLTLNNSILSSKDCFFMNNECKLLNSGSVASVLNSSCLYEHTSFDQNKNGIEKKPENLFSVDDRSNLTIISSSCVSNPNLKAGNYGNIVYDTSTLFPGNCPREDPTIPEIQEEFRAFIEVKSAIRSKGFIVSIILLIAVSILVFTSLPFLVVEID</sequence>
<evidence type="ECO:0008006" key="5">
    <source>
        <dbReference type="Google" id="ProtNLM"/>
    </source>
</evidence>
<keyword evidence="4" id="KW-1185">Reference proteome</keyword>
<name>A0A1J4JHV6_9EUKA</name>
<reference evidence="3" key="1">
    <citation type="submission" date="2016-10" db="EMBL/GenBank/DDBJ databases">
        <authorList>
            <person name="Benchimol M."/>
            <person name="Almeida L.G."/>
            <person name="Vasconcelos A.T."/>
            <person name="Perreira-Neves A."/>
            <person name="Rosa I.A."/>
            <person name="Tasca T."/>
            <person name="Bogo M.R."/>
            <person name="de Souza W."/>
        </authorList>
    </citation>
    <scope>NUCLEOTIDE SEQUENCE [LARGE SCALE GENOMIC DNA]</scope>
    <source>
        <strain evidence="3">K</strain>
    </source>
</reference>
<keyword evidence="1" id="KW-0472">Membrane</keyword>